<reference evidence="2" key="1">
    <citation type="submission" date="2016-01" db="EMBL/GenBank/DDBJ databases">
        <authorList>
            <person name="Husnik F."/>
        </authorList>
    </citation>
    <scope>NUCLEOTIDE SEQUENCE [LARGE SCALE GENOMIC DNA]</scope>
</reference>
<proteinExistence type="predicted"/>
<sequence>MTMTEHDEGSTGRFRGFSFWLLLLPFKSCRIKNKYSLDRNSIELPLQAMSGNVQVLFRYQSAQT</sequence>
<organism evidence="1 2">
    <name type="scientific">Candidatus Doolittlea endobia</name>
    <dbReference type="NCBI Taxonomy" id="1778262"/>
    <lineage>
        <taxon>Bacteria</taxon>
        <taxon>Pseudomonadati</taxon>
        <taxon>Pseudomonadota</taxon>
        <taxon>Gammaproteobacteria</taxon>
        <taxon>Enterobacterales</taxon>
        <taxon>Enterobacteriaceae</taxon>
        <taxon>Candidatus Doolittlea</taxon>
    </lineage>
</organism>
<evidence type="ECO:0000313" key="1">
    <source>
        <dbReference type="EMBL" id="CUX96389.1"/>
    </source>
</evidence>
<dbReference type="STRING" id="1778262.MHIR_DE00024"/>
<dbReference type="KEGG" id="den:MHIR_DE00024"/>
<dbReference type="AlphaFoldDB" id="A0A143WU55"/>
<dbReference type="EMBL" id="LN999833">
    <property type="protein sequence ID" value="CUX96389.1"/>
    <property type="molecule type" value="Genomic_DNA"/>
</dbReference>
<gene>
    <name evidence="1" type="ORF">MHIR_DE00024</name>
</gene>
<keyword evidence="2" id="KW-1185">Reference proteome</keyword>
<dbReference type="Proteomes" id="UP000095322">
    <property type="component" value="Chromosome I"/>
</dbReference>
<accession>A0A143WU55</accession>
<evidence type="ECO:0000313" key="2">
    <source>
        <dbReference type="Proteomes" id="UP000095322"/>
    </source>
</evidence>
<name>A0A143WU55_9ENTR</name>
<protein>
    <submittedName>
        <fullName evidence="1">Uncharacterized protein</fullName>
    </submittedName>
</protein>